<evidence type="ECO:0000256" key="5">
    <source>
        <dbReference type="ARBA" id="ARBA00023015"/>
    </source>
</evidence>
<dbReference type="InterPro" id="IPR018062">
    <property type="entry name" value="HTH_AraC-typ_CS"/>
</dbReference>
<evidence type="ECO:0000313" key="11">
    <source>
        <dbReference type="Proteomes" id="UP000289856"/>
    </source>
</evidence>
<evidence type="ECO:0008006" key="12">
    <source>
        <dbReference type="Google" id="ProtNLM"/>
    </source>
</evidence>
<dbReference type="InterPro" id="IPR002491">
    <property type="entry name" value="ABC_transptr_periplasmic_BD"/>
</dbReference>
<keyword evidence="5" id="KW-0805">Transcription regulation</keyword>
<evidence type="ECO:0000259" key="9">
    <source>
        <dbReference type="PROSITE" id="PS50983"/>
    </source>
</evidence>
<dbReference type="SUPFAM" id="SSF46689">
    <property type="entry name" value="Homeodomain-like"/>
    <property type="match status" value="2"/>
</dbReference>
<protein>
    <recommendedName>
        <fullName evidence="12">AraC family transcriptional regulator</fullName>
    </recommendedName>
</protein>
<evidence type="ECO:0000256" key="3">
    <source>
        <dbReference type="ARBA" id="ARBA00022448"/>
    </source>
</evidence>
<evidence type="ECO:0000256" key="1">
    <source>
        <dbReference type="ARBA" id="ARBA00004196"/>
    </source>
</evidence>
<dbReference type="PANTHER" id="PTHR30532:SF26">
    <property type="entry name" value="IRON(3+)-HYDROXAMATE-BINDING PROTEIN FHUD"/>
    <property type="match status" value="1"/>
</dbReference>
<proteinExistence type="inferred from homology"/>
<dbReference type="OrthoDB" id="2652069at2"/>
<dbReference type="PROSITE" id="PS00041">
    <property type="entry name" value="HTH_ARAC_FAMILY_1"/>
    <property type="match status" value="1"/>
</dbReference>
<dbReference type="EMBL" id="AP019400">
    <property type="protein sequence ID" value="BBI30970.1"/>
    <property type="molecule type" value="Genomic_DNA"/>
</dbReference>
<dbReference type="GO" id="GO:0043565">
    <property type="term" value="F:sequence-specific DNA binding"/>
    <property type="evidence" value="ECO:0007669"/>
    <property type="project" value="InterPro"/>
</dbReference>
<dbReference type="SMART" id="SM00342">
    <property type="entry name" value="HTH_ARAC"/>
    <property type="match status" value="1"/>
</dbReference>
<evidence type="ECO:0000313" key="10">
    <source>
        <dbReference type="EMBL" id="BBI30970.1"/>
    </source>
</evidence>
<dbReference type="Pfam" id="PF01497">
    <property type="entry name" value="Peripla_BP_2"/>
    <property type="match status" value="1"/>
</dbReference>
<evidence type="ECO:0000256" key="7">
    <source>
        <dbReference type="ARBA" id="ARBA00023163"/>
    </source>
</evidence>
<dbReference type="GO" id="GO:0003700">
    <property type="term" value="F:DNA-binding transcription factor activity"/>
    <property type="evidence" value="ECO:0007669"/>
    <property type="project" value="InterPro"/>
</dbReference>
<keyword evidence="6" id="KW-0238">DNA-binding</keyword>
<comment type="subcellular location">
    <subcellularLocation>
        <location evidence="1">Cell envelope</location>
    </subcellularLocation>
</comment>
<dbReference type="InterPro" id="IPR009057">
    <property type="entry name" value="Homeodomain-like_sf"/>
</dbReference>
<evidence type="ECO:0000256" key="2">
    <source>
        <dbReference type="ARBA" id="ARBA00008814"/>
    </source>
</evidence>
<dbReference type="Gene3D" id="1.10.10.60">
    <property type="entry name" value="Homeodomain-like"/>
    <property type="match status" value="2"/>
</dbReference>
<keyword evidence="3" id="KW-0813">Transport</keyword>
<dbReference type="PROSITE" id="PS01124">
    <property type="entry name" value="HTH_ARAC_FAMILY_2"/>
    <property type="match status" value="1"/>
</dbReference>
<reference evidence="10 11" key="1">
    <citation type="submission" date="2019-01" db="EMBL/GenBank/DDBJ databases">
        <title>Complete genome sequence of Cohnella hallensis HS21 isolated from Korean fir (Abies koreana) rhizospheric soil.</title>
        <authorList>
            <person name="Jiang L."/>
            <person name="Kang S.W."/>
            <person name="Kim S."/>
            <person name="Jung J."/>
            <person name="Kim C.Y."/>
            <person name="Kim D.H."/>
            <person name="Kim S.W."/>
            <person name="Lee J."/>
        </authorList>
    </citation>
    <scope>NUCLEOTIDE SEQUENCE [LARGE SCALE GENOMIC DNA]</scope>
    <source>
        <strain evidence="10 11">HS21</strain>
    </source>
</reference>
<keyword evidence="11" id="KW-1185">Reference proteome</keyword>
<dbReference type="InterPro" id="IPR051313">
    <property type="entry name" value="Bact_iron-sidero_bind"/>
</dbReference>
<evidence type="ECO:0000259" key="8">
    <source>
        <dbReference type="PROSITE" id="PS01124"/>
    </source>
</evidence>
<dbReference type="GO" id="GO:1901678">
    <property type="term" value="P:iron coordination entity transport"/>
    <property type="evidence" value="ECO:0007669"/>
    <property type="project" value="UniProtKB-ARBA"/>
</dbReference>
<keyword evidence="4" id="KW-0732">Signal</keyword>
<accession>A0A3T1CYQ0</accession>
<dbReference type="Gene3D" id="3.40.50.1980">
    <property type="entry name" value="Nitrogenase molybdenum iron protein domain"/>
    <property type="match status" value="2"/>
</dbReference>
<dbReference type="InterPro" id="IPR020449">
    <property type="entry name" value="Tscrpt_reg_AraC-type_HTH"/>
</dbReference>
<dbReference type="InterPro" id="IPR018060">
    <property type="entry name" value="HTH_AraC"/>
</dbReference>
<feature type="domain" description="HTH araC/xylS-type" evidence="8">
    <location>
        <begin position="176"/>
        <end position="274"/>
    </location>
</feature>
<feature type="domain" description="Fe/B12 periplasmic-binding" evidence="9">
    <location>
        <begin position="372"/>
        <end position="625"/>
    </location>
</feature>
<dbReference type="Proteomes" id="UP000289856">
    <property type="component" value="Chromosome"/>
</dbReference>
<sequence length="625" mass="71249">MESSETIRLWAKTPVKVIDIRHFSLKPGEQLQAYNLPTSAFLFINHGEARLKLDGMEATQAHFQVAHGGKNVCLNIWCLDHPVDYYLILYKPVYDRSGPSMCSQVDRLLPYAHPYVFQARYPIFLTSLLEQMHQLWTTGEELDKLQVTGLFYQFVHEQFRQLQIAGDEIAEPDLATQIAQYIRKHYRQTISMETMANLFHYSTHYLSRVFKRKFGCSPIEYVLQTRINRAKSLLTESDTPIREVAEGVGYTDMYYFNRLFKKLVGETPAQFKMHSIALKGSIRTNFMPESFIAPRSVIRHTDNNENHYHEEAWRVNEMNVRFKPSFAVTLLFSLSLLLAACGGGNENVQSSEMREYTDGLGRQVKIPVQPSKAVVLSYGGYLLPLGLKPVGVNEETLDQYPDKMADVESIGKGTGNLEAISALQPDLIILPDYYKSDIFDAYSKIAPTIAVPWGGDPDVVNTLRTMGDIMNRKQEAEAWITKFEEKLQRLRDKIDIKIEPGTTAISFIIYNGEVLLGGEGGTLGKLIYQDFGFQMPAQFKQFADGGTALSMEELVNKPADYFFTQMTDEEMKAMTELFKEPLYQSIPAIKNNRVINVSRDKWNYGPYLVDEGVDILIEEVTKLLK</sequence>
<dbReference type="AlphaFoldDB" id="A0A3T1CYQ0"/>
<name>A0A3T1CYQ0_9BACL</name>
<comment type="similarity">
    <text evidence="2">Belongs to the bacterial solute-binding protein 8 family.</text>
</comment>
<dbReference type="PROSITE" id="PS50983">
    <property type="entry name" value="FE_B12_PBP"/>
    <property type="match status" value="1"/>
</dbReference>
<dbReference type="SUPFAM" id="SSF53807">
    <property type="entry name" value="Helical backbone' metal receptor"/>
    <property type="match status" value="1"/>
</dbReference>
<keyword evidence="7" id="KW-0804">Transcription</keyword>
<dbReference type="GO" id="GO:0030288">
    <property type="term" value="C:outer membrane-bounded periplasmic space"/>
    <property type="evidence" value="ECO:0007669"/>
    <property type="project" value="TreeGrafter"/>
</dbReference>
<gene>
    <name evidence="10" type="ORF">KCTCHS21_03690</name>
</gene>
<dbReference type="RefSeq" id="WP_130604860.1">
    <property type="nucleotide sequence ID" value="NZ_AP019400.1"/>
</dbReference>
<organism evidence="10 11">
    <name type="scientific">Cohnella abietis</name>
    <dbReference type="NCBI Taxonomy" id="2507935"/>
    <lineage>
        <taxon>Bacteria</taxon>
        <taxon>Bacillati</taxon>
        <taxon>Bacillota</taxon>
        <taxon>Bacilli</taxon>
        <taxon>Bacillales</taxon>
        <taxon>Paenibacillaceae</taxon>
        <taxon>Cohnella</taxon>
    </lineage>
</organism>
<dbReference type="PRINTS" id="PR00032">
    <property type="entry name" value="HTHARAC"/>
</dbReference>
<dbReference type="PANTHER" id="PTHR30532">
    <property type="entry name" value="IRON III DICITRATE-BINDING PERIPLASMIC PROTEIN"/>
    <property type="match status" value="1"/>
</dbReference>
<dbReference type="KEGG" id="cohn:KCTCHS21_03690"/>
<dbReference type="Pfam" id="PF12833">
    <property type="entry name" value="HTH_18"/>
    <property type="match status" value="1"/>
</dbReference>
<evidence type="ECO:0000256" key="4">
    <source>
        <dbReference type="ARBA" id="ARBA00022729"/>
    </source>
</evidence>
<evidence type="ECO:0000256" key="6">
    <source>
        <dbReference type="ARBA" id="ARBA00023125"/>
    </source>
</evidence>